<evidence type="ECO:0000256" key="1">
    <source>
        <dbReference type="ARBA" id="ARBA00004651"/>
    </source>
</evidence>
<sequence length="302" mass="32039">MPAQHPLHQRYPFLPDLLLLLVAMVWGSSYGLAKQALLFYPVLGLLALRFGLTFILLLPAQRALADAAVRRATLQAALPLGLGLLAIFLCETYGVAHTSAANAAFLISLCLVLTPFAEWLLLGQIPSCDALLAAAVSLFGAWLLSGAAQLQLNAGDGLMLLAAVLRAAVTCLTRRLTADKPVATLALTGLQSLVICLSCLLLASMQGGLPPLPTALAFWGNTLYLVLFCTLFAFFAMNYALRHSSATRVALLTGSEPVFGAAFAVLWLGESLSVANWLGGGLMVAASMWAVRPRRRLPLARA</sequence>
<feature type="transmembrane region" description="Helical" evidence="6">
    <location>
        <begin position="12"/>
        <end position="32"/>
    </location>
</feature>
<evidence type="ECO:0000259" key="7">
    <source>
        <dbReference type="Pfam" id="PF00892"/>
    </source>
</evidence>
<evidence type="ECO:0000256" key="2">
    <source>
        <dbReference type="ARBA" id="ARBA00022475"/>
    </source>
</evidence>
<feature type="transmembrane region" description="Helical" evidence="6">
    <location>
        <begin position="38"/>
        <end position="60"/>
    </location>
</feature>
<dbReference type="AlphaFoldDB" id="A0A3G9GQA5"/>
<feature type="transmembrane region" description="Helical" evidence="6">
    <location>
        <begin position="185"/>
        <end position="204"/>
    </location>
</feature>
<feature type="transmembrane region" description="Helical" evidence="6">
    <location>
        <begin position="72"/>
        <end position="94"/>
    </location>
</feature>
<keyword evidence="4 6" id="KW-1133">Transmembrane helix</keyword>
<feature type="transmembrane region" description="Helical" evidence="6">
    <location>
        <begin position="216"/>
        <end position="237"/>
    </location>
</feature>
<reference evidence="8 9" key="2">
    <citation type="journal article" date="2017" name="Genome Announc.">
        <title>Draft genome sequence of Aquitalea magnusonii strain H3, a plant growth-promoting bacterium of duckweed Lemna minor.</title>
        <authorList>
            <person name="Ishizawa H."/>
            <person name="Kuroda M."/>
            <person name="Ike M."/>
        </authorList>
    </citation>
    <scope>NUCLEOTIDE SEQUENCE [LARGE SCALE GENOMIC DNA]</scope>
    <source>
        <strain evidence="8 9">H3</strain>
    </source>
</reference>
<dbReference type="RefSeq" id="WP_089082990.1">
    <property type="nucleotide sequence ID" value="NZ_AP018823.1"/>
</dbReference>
<accession>A0A3G9GQA5</accession>
<proteinExistence type="predicted"/>
<feature type="transmembrane region" description="Helical" evidence="6">
    <location>
        <begin position="274"/>
        <end position="291"/>
    </location>
</feature>
<keyword evidence="2" id="KW-1003">Cell membrane</keyword>
<dbReference type="STRING" id="332411.VI06_17500"/>
<keyword evidence="3 6" id="KW-0812">Transmembrane</keyword>
<dbReference type="PANTHER" id="PTHR42920">
    <property type="entry name" value="OS03G0707200 PROTEIN-RELATED"/>
    <property type="match status" value="1"/>
</dbReference>
<keyword evidence="9" id="KW-1185">Reference proteome</keyword>
<dbReference type="EMBL" id="AP018823">
    <property type="protein sequence ID" value="BBF87702.1"/>
    <property type="molecule type" value="Genomic_DNA"/>
</dbReference>
<reference evidence="9" key="3">
    <citation type="journal article" date="2017" name="Plant Physiol. Biochem.">
        <title>Differential oxidative and antioxidative response of duckweed Lemna minor toward plant growth promoting/inhibiting bacteria.</title>
        <authorList>
            <person name="Ishizawa H."/>
            <person name="Kuroda M."/>
            <person name="Morikawa M."/>
            <person name="Ike M."/>
        </authorList>
    </citation>
    <scope>NUCLEOTIDE SEQUENCE [LARGE SCALE GENOMIC DNA]</scope>
    <source>
        <strain evidence="9">H3</strain>
    </source>
</reference>
<dbReference type="KEGG" id="amah:DLM_4128"/>
<gene>
    <name evidence="8" type="ORF">DLM_4128</name>
</gene>
<comment type="subcellular location">
    <subcellularLocation>
        <location evidence="1">Cell membrane</location>
        <topology evidence="1">Multi-pass membrane protein</topology>
    </subcellularLocation>
</comment>
<evidence type="ECO:0000256" key="3">
    <source>
        <dbReference type="ARBA" id="ARBA00022692"/>
    </source>
</evidence>
<organism evidence="8 9">
    <name type="scientific">Aquitalea magnusonii</name>
    <dbReference type="NCBI Taxonomy" id="332411"/>
    <lineage>
        <taxon>Bacteria</taxon>
        <taxon>Pseudomonadati</taxon>
        <taxon>Pseudomonadota</taxon>
        <taxon>Betaproteobacteria</taxon>
        <taxon>Neisseriales</taxon>
        <taxon>Chromobacteriaceae</taxon>
        <taxon>Aquitalea</taxon>
    </lineage>
</organism>
<dbReference type="InterPro" id="IPR000620">
    <property type="entry name" value="EamA_dom"/>
</dbReference>
<dbReference type="GO" id="GO:0005886">
    <property type="term" value="C:plasma membrane"/>
    <property type="evidence" value="ECO:0007669"/>
    <property type="project" value="UniProtKB-SubCell"/>
</dbReference>
<feature type="domain" description="EamA" evidence="7">
    <location>
        <begin position="16"/>
        <end position="145"/>
    </location>
</feature>
<evidence type="ECO:0000313" key="9">
    <source>
        <dbReference type="Proteomes" id="UP000198290"/>
    </source>
</evidence>
<dbReference type="Proteomes" id="UP000198290">
    <property type="component" value="Chromosome"/>
</dbReference>
<feature type="transmembrane region" description="Helical" evidence="6">
    <location>
        <begin position="249"/>
        <end position="268"/>
    </location>
</feature>
<dbReference type="InterPro" id="IPR037185">
    <property type="entry name" value="EmrE-like"/>
</dbReference>
<feature type="transmembrane region" description="Helical" evidence="6">
    <location>
        <begin position="154"/>
        <end position="173"/>
    </location>
</feature>
<dbReference type="Pfam" id="PF00892">
    <property type="entry name" value="EamA"/>
    <property type="match status" value="2"/>
</dbReference>
<evidence type="ECO:0000256" key="6">
    <source>
        <dbReference type="SAM" id="Phobius"/>
    </source>
</evidence>
<name>A0A3G9GQA5_9NEIS</name>
<dbReference type="SUPFAM" id="SSF103481">
    <property type="entry name" value="Multidrug resistance efflux transporter EmrE"/>
    <property type="match status" value="2"/>
</dbReference>
<evidence type="ECO:0000256" key="4">
    <source>
        <dbReference type="ARBA" id="ARBA00022989"/>
    </source>
</evidence>
<reference evidence="9" key="1">
    <citation type="journal article" date="2017" name="Biotechnol. Biofuels">
        <title>Evaluation of environmental bacterial communities as a factor affecting the growth of duckweed Lemna minor.</title>
        <authorList>
            <person name="Ishizawa H."/>
            <person name="Kuroda M."/>
            <person name="Morikawa M."/>
            <person name="Ike M."/>
        </authorList>
    </citation>
    <scope>NUCLEOTIDE SEQUENCE [LARGE SCALE GENOMIC DNA]</scope>
    <source>
        <strain evidence="9">H3</strain>
    </source>
</reference>
<evidence type="ECO:0000256" key="5">
    <source>
        <dbReference type="ARBA" id="ARBA00023136"/>
    </source>
</evidence>
<feature type="domain" description="EamA" evidence="7">
    <location>
        <begin position="155"/>
        <end position="289"/>
    </location>
</feature>
<evidence type="ECO:0000313" key="8">
    <source>
        <dbReference type="EMBL" id="BBF87702.1"/>
    </source>
</evidence>
<dbReference type="OrthoDB" id="7158585at2"/>
<keyword evidence="5 6" id="KW-0472">Membrane</keyword>
<dbReference type="PANTHER" id="PTHR42920:SF5">
    <property type="entry name" value="EAMA DOMAIN-CONTAINING PROTEIN"/>
    <property type="match status" value="1"/>
</dbReference>
<protein>
    <submittedName>
        <fullName evidence="8">Permease of the drug/metabolite transporter superfamily</fullName>
    </submittedName>
</protein>
<dbReference type="InterPro" id="IPR051258">
    <property type="entry name" value="Diverse_Substrate_Transporter"/>
</dbReference>
<feature type="transmembrane region" description="Helical" evidence="6">
    <location>
        <begin position="100"/>
        <end position="122"/>
    </location>
</feature>